<dbReference type="KEGG" id="wct:WS74_0630"/>
<keyword evidence="2" id="KW-1185">Reference proteome</keyword>
<evidence type="ECO:0000313" key="1">
    <source>
        <dbReference type="EMBL" id="AIM62882.1"/>
    </source>
</evidence>
<reference evidence="1 2" key="1">
    <citation type="journal article" date="2014" name="Genome Announc.">
        <title>Complete Genome Sequences of Fish Pathogenic Weissella ceti Strains WS74 and WS105.</title>
        <authorList>
            <person name="Figueiredo H.C."/>
            <person name="Leal C.A."/>
            <person name="Dorella F.A."/>
            <person name="Carvalho A.F."/>
            <person name="Soares S.C."/>
            <person name="Pereira F.L."/>
            <person name="Azevedo V.A."/>
        </authorList>
    </citation>
    <scope>NUCLEOTIDE SEQUENCE [LARGE SCALE GENOMIC DNA]</scope>
    <source>
        <strain evidence="1 2">WS74</strain>
    </source>
</reference>
<protein>
    <recommendedName>
        <fullName evidence="3">ArpU family transcriptional regulator</fullName>
    </recommendedName>
</protein>
<reference evidence="2" key="2">
    <citation type="submission" date="2014-08" db="EMBL/GenBank/DDBJ databases">
        <title>Complete genome of Weissella ceti strain WS74 isolated from diseased rainbow trout in Brazil.</title>
        <authorList>
            <person name="Figueiredo H.C.P."/>
            <person name="Leal C.A.G."/>
            <person name="Pereira F.L."/>
            <person name="Soares S.C."/>
            <person name="Dorella F.A."/>
            <person name="Carvalho A.F."/>
            <person name="Azevedo V.A.C."/>
        </authorList>
    </citation>
    <scope>NUCLEOTIDE SEQUENCE [LARGE SCALE GENOMIC DNA]</scope>
    <source>
        <strain evidence="2">WS74</strain>
    </source>
</reference>
<dbReference type="KEGG" id="wci:WS105_0690"/>
<proteinExistence type="predicted"/>
<dbReference type="EMBL" id="CP009223">
    <property type="protein sequence ID" value="AIM62882.1"/>
    <property type="molecule type" value="Genomic_DNA"/>
</dbReference>
<gene>
    <name evidence="1" type="ORF">WS74_0630</name>
</gene>
<accession>A0A088GKX5</accession>
<evidence type="ECO:0008006" key="3">
    <source>
        <dbReference type="Google" id="ProtNLM"/>
    </source>
</evidence>
<organism evidence="1 2">
    <name type="scientific">Weissella ceti</name>
    <dbReference type="NCBI Taxonomy" id="759620"/>
    <lineage>
        <taxon>Bacteria</taxon>
        <taxon>Bacillati</taxon>
        <taxon>Bacillota</taxon>
        <taxon>Bacilli</taxon>
        <taxon>Lactobacillales</taxon>
        <taxon>Lactobacillaceae</taxon>
        <taxon>Weissella</taxon>
    </lineage>
</organism>
<evidence type="ECO:0000313" key="2">
    <source>
        <dbReference type="Proteomes" id="UP000029079"/>
    </source>
</evidence>
<name>A0A088GKX5_9LACO</name>
<dbReference type="Proteomes" id="UP000029079">
    <property type="component" value="Chromosome"/>
</dbReference>
<dbReference type="PATRIC" id="fig|759620.7.peg.654"/>
<sequence length="69" mass="8434">MLAKVCNACEYMPEPYRTMLKLRYFQKLTWVEIEEIKYHTDRRGQQLIEQAFLYFADAFSDVDDLRVYE</sequence>
<dbReference type="AlphaFoldDB" id="A0A088GKX5"/>